<dbReference type="STRING" id="3821.A0A151SGZ5"/>
<accession>A0A151SGZ5</accession>
<proteinExistence type="predicted"/>
<sequence>MKFHHHILWDYRPILLIGNIYRIIAKVLATRCHLVMPNIIKETKYAFIGGRNILDSVSIVTKVIHEAKSWDKPPLLFKVNFEKMYNNELFFFVLYAE</sequence>
<dbReference type="EMBL" id="CM003613">
    <property type="protein sequence ID" value="KYP54039.1"/>
    <property type="molecule type" value="Genomic_DNA"/>
</dbReference>
<reference evidence="1 2" key="1">
    <citation type="journal article" date="2012" name="Nat. Biotechnol.">
        <title>Draft genome sequence of pigeonpea (Cajanus cajan), an orphan legume crop of resource-poor farmers.</title>
        <authorList>
            <person name="Varshney R.K."/>
            <person name="Chen W."/>
            <person name="Li Y."/>
            <person name="Bharti A.K."/>
            <person name="Saxena R.K."/>
            <person name="Schlueter J.A."/>
            <person name="Donoghue M.T."/>
            <person name="Azam S."/>
            <person name="Fan G."/>
            <person name="Whaley A.M."/>
            <person name="Farmer A.D."/>
            <person name="Sheridan J."/>
            <person name="Iwata A."/>
            <person name="Tuteja R."/>
            <person name="Penmetsa R.V."/>
            <person name="Wu W."/>
            <person name="Upadhyaya H.D."/>
            <person name="Yang S.P."/>
            <person name="Shah T."/>
            <person name="Saxena K.B."/>
            <person name="Michael T."/>
            <person name="McCombie W.R."/>
            <person name="Yang B."/>
            <person name="Zhang G."/>
            <person name="Yang H."/>
            <person name="Wang J."/>
            <person name="Spillane C."/>
            <person name="Cook D.R."/>
            <person name="May G.D."/>
            <person name="Xu X."/>
            <person name="Jackson S.A."/>
        </authorList>
    </citation>
    <scope>NUCLEOTIDE SEQUENCE [LARGE SCALE GENOMIC DNA]</scope>
    <source>
        <strain evidence="2">cv. Asha</strain>
    </source>
</reference>
<protein>
    <recommendedName>
        <fullName evidence="3">Reverse transcriptase domain-containing protein</fullName>
    </recommendedName>
</protein>
<name>A0A151SGZ5_CAJCA</name>
<dbReference type="Proteomes" id="UP000075243">
    <property type="component" value="Chromosome 11"/>
</dbReference>
<dbReference type="Gramene" id="C.cajan_00204.t">
    <property type="protein sequence ID" value="C.cajan_00204.t.cds1"/>
    <property type="gene ID" value="C.cajan_00204"/>
</dbReference>
<gene>
    <name evidence="1" type="ORF">KK1_000205</name>
</gene>
<keyword evidence="2" id="KW-1185">Reference proteome</keyword>
<dbReference type="PANTHER" id="PTHR31635:SF196">
    <property type="entry name" value="REVERSE TRANSCRIPTASE DOMAIN-CONTAINING PROTEIN-RELATED"/>
    <property type="match status" value="1"/>
</dbReference>
<evidence type="ECO:0000313" key="1">
    <source>
        <dbReference type="EMBL" id="KYP54039.1"/>
    </source>
</evidence>
<organism evidence="1 2">
    <name type="scientific">Cajanus cajan</name>
    <name type="common">Pigeon pea</name>
    <name type="synonym">Cajanus indicus</name>
    <dbReference type="NCBI Taxonomy" id="3821"/>
    <lineage>
        <taxon>Eukaryota</taxon>
        <taxon>Viridiplantae</taxon>
        <taxon>Streptophyta</taxon>
        <taxon>Embryophyta</taxon>
        <taxon>Tracheophyta</taxon>
        <taxon>Spermatophyta</taxon>
        <taxon>Magnoliopsida</taxon>
        <taxon>eudicotyledons</taxon>
        <taxon>Gunneridae</taxon>
        <taxon>Pentapetalae</taxon>
        <taxon>rosids</taxon>
        <taxon>fabids</taxon>
        <taxon>Fabales</taxon>
        <taxon>Fabaceae</taxon>
        <taxon>Papilionoideae</taxon>
        <taxon>50 kb inversion clade</taxon>
        <taxon>NPAAA clade</taxon>
        <taxon>indigoferoid/millettioid clade</taxon>
        <taxon>Phaseoleae</taxon>
        <taxon>Cajanus</taxon>
    </lineage>
</organism>
<evidence type="ECO:0008006" key="3">
    <source>
        <dbReference type="Google" id="ProtNLM"/>
    </source>
</evidence>
<evidence type="ECO:0000313" key="2">
    <source>
        <dbReference type="Proteomes" id="UP000075243"/>
    </source>
</evidence>
<dbReference type="AlphaFoldDB" id="A0A151SGZ5"/>
<dbReference type="PANTHER" id="PTHR31635">
    <property type="entry name" value="REVERSE TRANSCRIPTASE DOMAIN-CONTAINING PROTEIN-RELATED"/>
    <property type="match status" value="1"/>
</dbReference>